<sequence>MTISRQISRRQVLRVGAVVAAATATTLAVDNTANAAQSEPYQPTGKRADLGRVGQAGGAVLLVERSNTANARPVTSPQMVPYAGFPAHVTPRVGDLVTVTDDWPGAAVAAIPVCHWIQGMPKSLPNGGFSVAGTQLAPTPLLENMGKKRIQVCILDTELPTAQVLATRTA</sequence>
<feature type="signal peptide" evidence="1">
    <location>
        <begin position="1"/>
        <end position="35"/>
    </location>
</feature>
<keyword evidence="1" id="KW-0732">Signal</keyword>
<evidence type="ECO:0000256" key="1">
    <source>
        <dbReference type="SAM" id="SignalP"/>
    </source>
</evidence>
<name>A0ABN2IH10_9ACTN</name>
<dbReference type="PROSITE" id="PS51318">
    <property type="entry name" value="TAT"/>
    <property type="match status" value="1"/>
</dbReference>
<organism evidence="2 3">
    <name type="scientific">Fodinicola feengrottensis</name>
    <dbReference type="NCBI Taxonomy" id="435914"/>
    <lineage>
        <taxon>Bacteria</taxon>
        <taxon>Bacillati</taxon>
        <taxon>Actinomycetota</taxon>
        <taxon>Actinomycetes</taxon>
        <taxon>Mycobacteriales</taxon>
        <taxon>Fodinicola</taxon>
    </lineage>
</organism>
<feature type="chain" id="PRO_5047518980" description="Twin-arginine translocation signal domain-containing protein" evidence="1">
    <location>
        <begin position="36"/>
        <end position="170"/>
    </location>
</feature>
<keyword evidence="3" id="KW-1185">Reference proteome</keyword>
<evidence type="ECO:0000313" key="3">
    <source>
        <dbReference type="Proteomes" id="UP001500618"/>
    </source>
</evidence>
<dbReference type="RefSeq" id="WP_344313857.1">
    <property type="nucleotide sequence ID" value="NZ_BAAANY010000030.1"/>
</dbReference>
<reference evidence="2 3" key="1">
    <citation type="journal article" date="2019" name="Int. J. Syst. Evol. Microbiol.">
        <title>The Global Catalogue of Microorganisms (GCM) 10K type strain sequencing project: providing services to taxonomists for standard genome sequencing and annotation.</title>
        <authorList>
            <consortium name="The Broad Institute Genomics Platform"/>
            <consortium name="The Broad Institute Genome Sequencing Center for Infectious Disease"/>
            <person name="Wu L."/>
            <person name="Ma J."/>
        </authorList>
    </citation>
    <scope>NUCLEOTIDE SEQUENCE [LARGE SCALE GENOMIC DNA]</scope>
    <source>
        <strain evidence="2 3">JCM 14718</strain>
    </source>
</reference>
<comment type="caution">
    <text evidence="2">The sequence shown here is derived from an EMBL/GenBank/DDBJ whole genome shotgun (WGS) entry which is preliminary data.</text>
</comment>
<dbReference type="InterPro" id="IPR006311">
    <property type="entry name" value="TAT_signal"/>
</dbReference>
<dbReference type="Proteomes" id="UP001500618">
    <property type="component" value="Unassembled WGS sequence"/>
</dbReference>
<dbReference type="Pfam" id="PF10518">
    <property type="entry name" value="TAT_signal"/>
    <property type="match status" value="1"/>
</dbReference>
<proteinExistence type="predicted"/>
<dbReference type="EMBL" id="BAAANY010000030">
    <property type="protein sequence ID" value="GAA1704943.1"/>
    <property type="molecule type" value="Genomic_DNA"/>
</dbReference>
<evidence type="ECO:0000313" key="2">
    <source>
        <dbReference type="EMBL" id="GAA1704943.1"/>
    </source>
</evidence>
<dbReference type="InterPro" id="IPR019546">
    <property type="entry name" value="TAT_signal_bac_arc"/>
</dbReference>
<evidence type="ECO:0008006" key="4">
    <source>
        <dbReference type="Google" id="ProtNLM"/>
    </source>
</evidence>
<gene>
    <name evidence="2" type="ORF">GCM10009765_62620</name>
</gene>
<accession>A0ABN2IH10</accession>
<protein>
    <recommendedName>
        <fullName evidence="4">Twin-arginine translocation signal domain-containing protein</fullName>
    </recommendedName>
</protein>